<evidence type="ECO:0000313" key="2">
    <source>
        <dbReference type="EMBL" id="CAB1421343.1"/>
    </source>
</evidence>
<feature type="region of interest" description="Disordered" evidence="1">
    <location>
        <begin position="16"/>
        <end position="47"/>
    </location>
</feature>
<dbReference type="EMBL" id="CADEAL010000518">
    <property type="protein sequence ID" value="CAB1421343.1"/>
    <property type="molecule type" value="Genomic_DNA"/>
</dbReference>
<comment type="caution">
    <text evidence="2">The sequence shown here is derived from an EMBL/GenBank/DDBJ whole genome shotgun (WGS) entry which is preliminary data.</text>
</comment>
<protein>
    <submittedName>
        <fullName evidence="2">Uncharacterized protein</fullName>
    </submittedName>
</protein>
<reference evidence="2" key="1">
    <citation type="submission" date="2020-03" db="EMBL/GenBank/DDBJ databases">
        <authorList>
            <person name="Weist P."/>
        </authorList>
    </citation>
    <scope>NUCLEOTIDE SEQUENCE</scope>
</reference>
<proteinExistence type="predicted"/>
<gene>
    <name evidence="2" type="ORF">PLEPLA_LOCUS9225</name>
</gene>
<dbReference type="Proteomes" id="UP001153269">
    <property type="component" value="Unassembled WGS sequence"/>
</dbReference>
<evidence type="ECO:0000256" key="1">
    <source>
        <dbReference type="SAM" id="MobiDB-lite"/>
    </source>
</evidence>
<dbReference type="AlphaFoldDB" id="A0A9N7TYZ7"/>
<sequence>MESGGDVAGKAIYETLAAEPGQEQRVGGAGGDVAPGPAPPGSVQSERGRVAVSPFHQTLNVRTRLVPGTREAEKHVMVQNHFLILQSCCDPETPPGAARLRHLHMVLTFCTPSLFSPPSWFCGDSSSDA</sequence>
<name>A0A9N7TYZ7_PLEPL</name>
<accession>A0A9N7TYZ7</accession>
<organism evidence="2 3">
    <name type="scientific">Pleuronectes platessa</name>
    <name type="common">European plaice</name>
    <dbReference type="NCBI Taxonomy" id="8262"/>
    <lineage>
        <taxon>Eukaryota</taxon>
        <taxon>Metazoa</taxon>
        <taxon>Chordata</taxon>
        <taxon>Craniata</taxon>
        <taxon>Vertebrata</taxon>
        <taxon>Euteleostomi</taxon>
        <taxon>Actinopterygii</taxon>
        <taxon>Neopterygii</taxon>
        <taxon>Teleostei</taxon>
        <taxon>Neoteleostei</taxon>
        <taxon>Acanthomorphata</taxon>
        <taxon>Carangaria</taxon>
        <taxon>Pleuronectiformes</taxon>
        <taxon>Pleuronectoidei</taxon>
        <taxon>Pleuronectidae</taxon>
        <taxon>Pleuronectes</taxon>
    </lineage>
</organism>
<keyword evidence="3" id="KW-1185">Reference proteome</keyword>
<evidence type="ECO:0000313" key="3">
    <source>
        <dbReference type="Proteomes" id="UP001153269"/>
    </source>
</evidence>